<feature type="transmembrane region" description="Helical" evidence="2">
    <location>
        <begin position="140"/>
        <end position="161"/>
    </location>
</feature>
<feature type="compositionally biased region" description="Basic and acidic residues" evidence="1">
    <location>
        <begin position="287"/>
        <end position="299"/>
    </location>
</feature>
<name>A0A1M2V7T5_TRAPU</name>
<keyword evidence="4" id="KW-1185">Reference proteome</keyword>
<reference evidence="3 4" key="1">
    <citation type="submission" date="2016-10" db="EMBL/GenBank/DDBJ databases">
        <title>Genome sequence of the basidiomycete white-rot fungus Trametes pubescens.</title>
        <authorList>
            <person name="Makela M.R."/>
            <person name="Granchi Z."/>
            <person name="Peng M."/>
            <person name="De Vries R.P."/>
            <person name="Grigoriev I."/>
            <person name="Riley R."/>
            <person name="Hilden K."/>
        </authorList>
    </citation>
    <scope>NUCLEOTIDE SEQUENCE [LARGE SCALE GENOMIC DNA]</scope>
    <source>
        <strain evidence="3 4">FBCC735</strain>
    </source>
</reference>
<dbReference type="OMA" id="RSTEQHW"/>
<feature type="compositionally biased region" description="Polar residues" evidence="1">
    <location>
        <begin position="333"/>
        <end position="345"/>
    </location>
</feature>
<comment type="caution">
    <text evidence="3">The sequence shown here is derived from an EMBL/GenBank/DDBJ whole genome shotgun (WGS) entry which is preliminary data.</text>
</comment>
<keyword evidence="2" id="KW-1133">Transmembrane helix</keyword>
<protein>
    <submittedName>
        <fullName evidence="3">Uncharacterized protein</fullName>
    </submittedName>
</protein>
<feature type="compositionally biased region" description="Low complexity" evidence="1">
    <location>
        <begin position="228"/>
        <end position="240"/>
    </location>
</feature>
<organism evidence="3 4">
    <name type="scientific">Trametes pubescens</name>
    <name type="common">White-rot fungus</name>
    <dbReference type="NCBI Taxonomy" id="154538"/>
    <lineage>
        <taxon>Eukaryota</taxon>
        <taxon>Fungi</taxon>
        <taxon>Dikarya</taxon>
        <taxon>Basidiomycota</taxon>
        <taxon>Agaricomycotina</taxon>
        <taxon>Agaricomycetes</taxon>
        <taxon>Polyporales</taxon>
        <taxon>Polyporaceae</taxon>
        <taxon>Trametes</taxon>
    </lineage>
</organism>
<proteinExistence type="predicted"/>
<gene>
    <name evidence="3" type="ORF">TRAPUB_5663</name>
</gene>
<feature type="region of interest" description="Disordered" evidence="1">
    <location>
        <begin position="177"/>
        <end position="345"/>
    </location>
</feature>
<evidence type="ECO:0000313" key="4">
    <source>
        <dbReference type="Proteomes" id="UP000184267"/>
    </source>
</evidence>
<sequence length="414" mass="43601">MPISTITSSSISSLSPITSLKTSSRSPTDIRISSSKSPPPTTLTSTSQSGSTTTSSDTTTLNSRSTTSGSSQPLLTTAPSSGVSSTTHGGLISSTSGTAERESTSSVADSTISTTSAGAHIAPSGRGPSGSSSPHHVSEALVIALPIIPVAFSVAAALYYYKARKRRRLANLDVKPATRVNDPSIPPPALTQHSAQSSNSDAKRESRVVDDHGSRFFDPEPRLPVPPQSVISSRSSLRRVSTQDHSAHAPQNGSTSSRVFAFPYDPDPHHRTSTFPMPPPATARTSPDVHHSPERDLRQRRSHPRNPPAPPPYDALIAAAELDSREPAVAPEPSSQAPALSSTPPVSAFETRVVIENQLSTAGRNEQDGAIVLPWPLGEQLLSFLANAPSRSRREEEGSTNVGSETLPAYAPRE</sequence>
<keyword evidence="2" id="KW-0472">Membrane</keyword>
<feature type="compositionally biased region" description="Low complexity" evidence="1">
    <location>
        <begin position="1"/>
        <end position="24"/>
    </location>
</feature>
<feature type="compositionally biased region" description="Polar residues" evidence="1">
    <location>
        <begin position="191"/>
        <end position="200"/>
    </location>
</feature>
<feature type="region of interest" description="Disordered" evidence="1">
    <location>
        <begin position="1"/>
        <end position="135"/>
    </location>
</feature>
<feature type="compositionally biased region" description="Low complexity" evidence="1">
    <location>
        <begin position="42"/>
        <end position="73"/>
    </location>
</feature>
<feature type="compositionally biased region" description="Polar residues" evidence="1">
    <location>
        <begin position="74"/>
        <end position="117"/>
    </location>
</feature>
<feature type="region of interest" description="Disordered" evidence="1">
    <location>
        <begin position="388"/>
        <end position="414"/>
    </location>
</feature>
<feature type="compositionally biased region" description="Polar residues" evidence="1">
    <location>
        <begin position="249"/>
        <end position="258"/>
    </location>
</feature>
<dbReference type="AlphaFoldDB" id="A0A1M2V7T5"/>
<evidence type="ECO:0000256" key="2">
    <source>
        <dbReference type="SAM" id="Phobius"/>
    </source>
</evidence>
<keyword evidence="2" id="KW-0812">Transmembrane</keyword>
<dbReference type="Proteomes" id="UP000184267">
    <property type="component" value="Unassembled WGS sequence"/>
</dbReference>
<dbReference type="EMBL" id="MNAD01001602">
    <property type="protein sequence ID" value="OJT03635.1"/>
    <property type="molecule type" value="Genomic_DNA"/>
</dbReference>
<evidence type="ECO:0000256" key="1">
    <source>
        <dbReference type="SAM" id="MobiDB-lite"/>
    </source>
</evidence>
<accession>A0A1M2V7T5</accession>
<evidence type="ECO:0000313" key="3">
    <source>
        <dbReference type="EMBL" id="OJT03635.1"/>
    </source>
</evidence>
<dbReference type="OrthoDB" id="10681282at2759"/>
<feature type="compositionally biased region" description="Low complexity" evidence="1">
    <location>
        <begin position="123"/>
        <end position="134"/>
    </location>
</feature>
<feature type="compositionally biased region" description="Basic and acidic residues" evidence="1">
    <location>
        <begin position="201"/>
        <end position="221"/>
    </location>
</feature>